<dbReference type="Pfam" id="PF12844">
    <property type="entry name" value="HTH_19"/>
    <property type="match status" value="1"/>
</dbReference>
<dbReference type="Proteomes" id="UP000295632">
    <property type="component" value="Unassembled WGS sequence"/>
</dbReference>
<dbReference type="InterPro" id="IPR011051">
    <property type="entry name" value="RmlC_Cupin_sf"/>
</dbReference>
<dbReference type="PROSITE" id="PS50943">
    <property type="entry name" value="HTH_CROC1"/>
    <property type="match status" value="1"/>
</dbReference>
<dbReference type="PANTHER" id="PTHR46797">
    <property type="entry name" value="HTH-TYPE TRANSCRIPTIONAL REGULATOR"/>
    <property type="match status" value="1"/>
</dbReference>
<evidence type="ECO:0000259" key="2">
    <source>
        <dbReference type="PROSITE" id="PS50943"/>
    </source>
</evidence>
<dbReference type="Pfam" id="PF07883">
    <property type="entry name" value="Cupin_2"/>
    <property type="match status" value="1"/>
</dbReference>
<dbReference type="InterPro" id="IPR001387">
    <property type="entry name" value="Cro/C1-type_HTH"/>
</dbReference>
<dbReference type="OrthoDB" id="34624at2"/>
<dbReference type="InterPro" id="IPR013096">
    <property type="entry name" value="Cupin_2"/>
</dbReference>
<dbReference type="SUPFAM" id="SSF47413">
    <property type="entry name" value="lambda repressor-like DNA-binding domains"/>
    <property type="match status" value="1"/>
</dbReference>
<dbReference type="InterPro" id="IPR010982">
    <property type="entry name" value="Lambda_DNA-bd_dom_sf"/>
</dbReference>
<accession>A0A4R6TSC6</accession>
<dbReference type="PANTHER" id="PTHR46797:SF1">
    <property type="entry name" value="METHYLPHOSPHONATE SYNTHASE"/>
    <property type="match status" value="1"/>
</dbReference>
<protein>
    <submittedName>
        <fullName evidence="3">XRE family transcriptional regulator</fullName>
    </submittedName>
</protein>
<sequence length="180" mass="20349">MGLGKRIRIIRKQQNRTLDDIASQCGFTKSLLSKIENEVTTPPISTLMKIAESLGVTVSDLLEENKDIETVMTRASRYSTHDQLIKTEKGYSFYAFAAGRPDKRMQPYYFVAKKGEVKSHVFSHAGEEFIYVLEGTMNYKVGDVEYTLQPGDSVYFSSLEEHTLTPISEEVRYLGVFSAP</sequence>
<comment type="caution">
    <text evidence="3">The sequence shown here is derived from an EMBL/GenBank/DDBJ whole genome shotgun (WGS) entry which is preliminary data.</text>
</comment>
<gene>
    <name evidence="3" type="ORF">EV213_12927</name>
</gene>
<dbReference type="GO" id="GO:0003677">
    <property type="term" value="F:DNA binding"/>
    <property type="evidence" value="ECO:0007669"/>
    <property type="project" value="UniProtKB-KW"/>
</dbReference>
<dbReference type="Gene3D" id="1.10.260.40">
    <property type="entry name" value="lambda repressor-like DNA-binding domains"/>
    <property type="match status" value="1"/>
</dbReference>
<reference evidence="3 4" key="1">
    <citation type="submission" date="2019-03" db="EMBL/GenBank/DDBJ databases">
        <title>Genomic Encyclopedia of Type Strains, Phase IV (KMG-IV): sequencing the most valuable type-strain genomes for metagenomic binning, comparative biology and taxonomic classification.</title>
        <authorList>
            <person name="Goeker M."/>
        </authorList>
    </citation>
    <scope>NUCLEOTIDE SEQUENCE [LARGE SCALE GENOMIC DNA]</scope>
    <source>
        <strain evidence="3 4">DSM 28697</strain>
    </source>
</reference>
<dbReference type="InterPro" id="IPR050807">
    <property type="entry name" value="TransReg_Diox_bact_type"/>
</dbReference>
<dbReference type="GO" id="GO:0003700">
    <property type="term" value="F:DNA-binding transcription factor activity"/>
    <property type="evidence" value="ECO:0007669"/>
    <property type="project" value="TreeGrafter"/>
</dbReference>
<dbReference type="GO" id="GO:0005829">
    <property type="term" value="C:cytosol"/>
    <property type="evidence" value="ECO:0007669"/>
    <property type="project" value="TreeGrafter"/>
</dbReference>
<dbReference type="SUPFAM" id="SSF51182">
    <property type="entry name" value="RmlC-like cupins"/>
    <property type="match status" value="1"/>
</dbReference>
<dbReference type="AlphaFoldDB" id="A0A4R6TSC6"/>
<dbReference type="CDD" id="cd02209">
    <property type="entry name" value="cupin_XRE_C"/>
    <property type="match status" value="1"/>
</dbReference>
<dbReference type="CDD" id="cd00093">
    <property type="entry name" value="HTH_XRE"/>
    <property type="match status" value="1"/>
</dbReference>
<dbReference type="SMART" id="SM00530">
    <property type="entry name" value="HTH_XRE"/>
    <property type="match status" value="1"/>
</dbReference>
<keyword evidence="1" id="KW-0238">DNA-binding</keyword>
<organism evidence="3 4">
    <name type="scientific">Aureibacillus halotolerans</name>
    <dbReference type="NCBI Taxonomy" id="1508390"/>
    <lineage>
        <taxon>Bacteria</taxon>
        <taxon>Bacillati</taxon>
        <taxon>Bacillota</taxon>
        <taxon>Bacilli</taxon>
        <taxon>Bacillales</taxon>
        <taxon>Bacillaceae</taxon>
        <taxon>Aureibacillus</taxon>
    </lineage>
</organism>
<proteinExistence type="predicted"/>
<dbReference type="InterPro" id="IPR014710">
    <property type="entry name" value="RmlC-like_jellyroll"/>
</dbReference>
<name>A0A4R6TSC6_9BACI</name>
<dbReference type="EMBL" id="SNYJ01000029">
    <property type="protein sequence ID" value="TDQ33760.1"/>
    <property type="molecule type" value="Genomic_DNA"/>
</dbReference>
<dbReference type="Gene3D" id="2.60.120.10">
    <property type="entry name" value="Jelly Rolls"/>
    <property type="match status" value="1"/>
</dbReference>
<evidence type="ECO:0000313" key="3">
    <source>
        <dbReference type="EMBL" id="TDQ33760.1"/>
    </source>
</evidence>
<dbReference type="RefSeq" id="WP_133582318.1">
    <property type="nucleotide sequence ID" value="NZ_SNYJ01000029.1"/>
</dbReference>
<keyword evidence="4" id="KW-1185">Reference proteome</keyword>
<evidence type="ECO:0000313" key="4">
    <source>
        <dbReference type="Proteomes" id="UP000295632"/>
    </source>
</evidence>
<feature type="domain" description="HTH cro/C1-type" evidence="2">
    <location>
        <begin position="7"/>
        <end position="61"/>
    </location>
</feature>
<evidence type="ECO:0000256" key="1">
    <source>
        <dbReference type="ARBA" id="ARBA00023125"/>
    </source>
</evidence>